<keyword evidence="3" id="KW-1185">Reference proteome</keyword>
<keyword evidence="1" id="KW-1133">Transmembrane helix</keyword>
<evidence type="ECO:0000313" key="2">
    <source>
        <dbReference type="EMBL" id="MVZ61725.1"/>
    </source>
</evidence>
<sequence length="69" mass="7897">MRTFWTFFGIFLSLVIAIQAFGYFTSTSSAEFTFASFVKQLGLVFIIAVITSYLDRGKKKHTFKKEKAN</sequence>
<gene>
    <name evidence="2" type="ORF">GQF63_06820</name>
</gene>
<accession>A0A6N8KWF2</accession>
<reference evidence="2 3" key="1">
    <citation type="submission" date="2019-12" db="EMBL/GenBank/DDBJ databases">
        <authorList>
            <person name="Dong K."/>
        </authorList>
    </citation>
    <scope>NUCLEOTIDE SEQUENCE [LARGE SCALE GENOMIC DNA]</scope>
    <source>
        <strain evidence="2 3">JCM 31225</strain>
    </source>
</reference>
<protein>
    <submittedName>
        <fullName evidence="2">Uncharacterized protein</fullName>
    </submittedName>
</protein>
<dbReference type="RefSeq" id="WP_160368465.1">
    <property type="nucleotide sequence ID" value="NZ_WSQA01000004.1"/>
</dbReference>
<keyword evidence="1" id="KW-0812">Transmembrane</keyword>
<proteinExistence type="predicted"/>
<evidence type="ECO:0000256" key="1">
    <source>
        <dbReference type="SAM" id="Phobius"/>
    </source>
</evidence>
<keyword evidence="1" id="KW-0472">Membrane</keyword>
<dbReference type="Proteomes" id="UP000435036">
    <property type="component" value="Unassembled WGS sequence"/>
</dbReference>
<evidence type="ECO:0000313" key="3">
    <source>
        <dbReference type="Proteomes" id="UP000435036"/>
    </source>
</evidence>
<dbReference type="OrthoDB" id="714261at2"/>
<dbReference type="AlphaFoldDB" id="A0A6N8KWF2"/>
<feature type="transmembrane region" description="Helical" evidence="1">
    <location>
        <begin position="32"/>
        <end position="54"/>
    </location>
</feature>
<dbReference type="EMBL" id="WSQA01000004">
    <property type="protein sequence ID" value="MVZ61725.1"/>
    <property type="molecule type" value="Genomic_DNA"/>
</dbReference>
<name>A0A6N8KWF2_9SPHI</name>
<comment type="caution">
    <text evidence="2">The sequence shown here is derived from an EMBL/GenBank/DDBJ whole genome shotgun (WGS) entry which is preliminary data.</text>
</comment>
<organism evidence="2 3">
    <name type="scientific">Sphingobacterium humi</name>
    <dbReference type="NCBI Taxonomy" id="1796905"/>
    <lineage>
        <taxon>Bacteria</taxon>
        <taxon>Pseudomonadati</taxon>
        <taxon>Bacteroidota</taxon>
        <taxon>Sphingobacteriia</taxon>
        <taxon>Sphingobacteriales</taxon>
        <taxon>Sphingobacteriaceae</taxon>
        <taxon>Sphingobacterium</taxon>
    </lineage>
</organism>